<feature type="region of interest" description="Disordered" evidence="1">
    <location>
        <begin position="110"/>
        <end position="159"/>
    </location>
</feature>
<accession>A0A0G4EFD5</accession>
<organism evidence="2 3">
    <name type="scientific">Vitrella brassicaformis (strain CCMP3155)</name>
    <dbReference type="NCBI Taxonomy" id="1169540"/>
    <lineage>
        <taxon>Eukaryota</taxon>
        <taxon>Sar</taxon>
        <taxon>Alveolata</taxon>
        <taxon>Colpodellida</taxon>
        <taxon>Vitrellaceae</taxon>
        <taxon>Vitrella</taxon>
    </lineage>
</organism>
<feature type="region of interest" description="Disordered" evidence="1">
    <location>
        <begin position="382"/>
        <end position="417"/>
    </location>
</feature>
<feature type="compositionally biased region" description="Basic residues" evidence="1">
    <location>
        <begin position="395"/>
        <end position="404"/>
    </location>
</feature>
<dbReference type="VEuPathDB" id="CryptoDB:Vbra_11505"/>
<dbReference type="Proteomes" id="UP000041254">
    <property type="component" value="Unassembled WGS sequence"/>
</dbReference>
<gene>
    <name evidence="2" type="ORF">Vbra_11505</name>
</gene>
<reference evidence="2 3" key="1">
    <citation type="submission" date="2014-11" db="EMBL/GenBank/DDBJ databases">
        <authorList>
            <person name="Zhu J."/>
            <person name="Qi W."/>
            <person name="Song R."/>
        </authorList>
    </citation>
    <scope>NUCLEOTIDE SEQUENCE [LARGE SCALE GENOMIC DNA]</scope>
</reference>
<sequence>MLGTWWSRIDPDQRVREAQRQRQKRKTKKEKGSLGARGNPTQQKTGLRASSPDDWVTPPRLSGCKSPTQSLRQMLQPASTKDSNHQRPSTIGAAPYGNHPAPVLQTPIAHLPSPHQHQHPAQHKHSTTTTSRPSTTTRHVGFPMAPHPPHHPHQHHIHHWPSGEQPTAGVRLLRPYRPLSAFYILTGTYIPSIASTKVRIPNAAWVDERASPSSASDLEQPRGPSICLTRASSTSRPAGVSICQRIAVHILYCEGLIPRVPLTPQLPLLTSPTPPKRLTSRNPQPPKVWDFSTPAPAGFGVLTPRNLSGLFPTPRSAKKSRRQKQTGSKPGCRISSIGAYTTTHPPLSSMASSAALPSTTYCRSAPCGRHLRIDHWRHPRREEVSPSVAPEGHSWRLKSGRRPTRTPTCTSRGQRHPRTSARVLEWLSVW</sequence>
<proteinExistence type="predicted"/>
<feature type="region of interest" description="Disordered" evidence="1">
    <location>
        <begin position="1"/>
        <end position="94"/>
    </location>
</feature>
<dbReference type="InParanoid" id="A0A0G4EFD5"/>
<dbReference type="AlphaFoldDB" id="A0A0G4EFD5"/>
<evidence type="ECO:0000256" key="1">
    <source>
        <dbReference type="SAM" id="MobiDB-lite"/>
    </source>
</evidence>
<evidence type="ECO:0000313" key="2">
    <source>
        <dbReference type="EMBL" id="CEL94142.1"/>
    </source>
</evidence>
<protein>
    <submittedName>
        <fullName evidence="2">Uncharacterized protein</fullName>
    </submittedName>
</protein>
<evidence type="ECO:0000313" key="3">
    <source>
        <dbReference type="Proteomes" id="UP000041254"/>
    </source>
</evidence>
<keyword evidence="3" id="KW-1185">Reference proteome</keyword>
<feature type="compositionally biased region" description="Polar residues" evidence="1">
    <location>
        <begin position="65"/>
        <end position="89"/>
    </location>
</feature>
<feature type="region of interest" description="Disordered" evidence="1">
    <location>
        <begin position="303"/>
        <end position="338"/>
    </location>
</feature>
<feature type="compositionally biased region" description="Basic residues" evidence="1">
    <location>
        <begin position="148"/>
        <end position="159"/>
    </location>
</feature>
<feature type="compositionally biased region" description="Low complexity" evidence="1">
    <location>
        <begin position="127"/>
        <end position="138"/>
    </location>
</feature>
<feature type="compositionally biased region" description="Basic residues" evidence="1">
    <location>
        <begin position="116"/>
        <end position="126"/>
    </location>
</feature>
<feature type="compositionally biased region" description="Basic and acidic residues" evidence="1">
    <location>
        <begin position="9"/>
        <end position="20"/>
    </location>
</feature>
<dbReference type="EMBL" id="CDMY01000206">
    <property type="protein sequence ID" value="CEL94142.1"/>
    <property type="molecule type" value="Genomic_DNA"/>
</dbReference>
<name>A0A0G4EFD5_VITBC</name>